<dbReference type="VEuPathDB" id="TriTrypDB:BSAL_54465"/>
<name>A0A0S4KK80_BODSA</name>
<accession>A0A0S4KK80</accession>
<reference evidence="3" key="1">
    <citation type="submission" date="2015-09" db="EMBL/GenBank/DDBJ databases">
        <authorList>
            <consortium name="Pathogen Informatics"/>
        </authorList>
    </citation>
    <scope>NUCLEOTIDE SEQUENCE [LARGE SCALE GENOMIC DNA]</scope>
    <source>
        <strain evidence="3">Lake Konstanz</strain>
    </source>
</reference>
<feature type="transmembrane region" description="Helical" evidence="1">
    <location>
        <begin position="145"/>
        <end position="164"/>
    </location>
</feature>
<keyword evidence="1" id="KW-1133">Transmembrane helix</keyword>
<feature type="transmembrane region" description="Helical" evidence="1">
    <location>
        <begin position="217"/>
        <end position="238"/>
    </location>
</feature>
<organism evidence="2 3">
    <name type="scientific">Bodo saltans</name>
    <name type="common">Flagellated protozoan</name>
    <dbReference type="NCBI Taxonomy" id="75058"/>
    <lineage>
        <taxon>Eukaryota</taxon>
        <taxon>Discoba</taxon>
        <taxon>Euglenozoa</taxon>
        <taxon>Kinetoplastea</taxon>
        <taxon>Metakinetoplastina</taxon>
        <taxon>Eubodonida</taxon>
        <taxon>Bodonidae</taxon>
        <taxon>Bodo</taxon>
    </lineage>
</organism>
<dbReference type="Proteomes" id="UP000051952">
    <property type="component" value="Unassembled WGS sequence"/>
</dbReference>
<sequence>MSSLSADLEGAWNSTSLGPILACALVLMLMPALGAALYSLVQWVLHLRRKRQGDEESGSTIKQSAPSFSSEDIVLQDQRFTTEDEDNHSDTDVVTIVVEYLSHISAFVLLSWSVWLVTEESLTDLIDWELNTAIGYSRLISGTSLLLWTAIVGTLLGIAVVAFIRSSWFVHSVDVLVSSVVRHFRPPFADTSRHHPHHCLDGTTPDVPPTRRMSSSVVLSIVMFVHAGMEGIVLGLMYHRPVFTSTFWSVALHNVPEGLVMAVPVFSELRKAARPTAATGRAPTVNRKGHEGLLWQGLKKSTFAALWSHAGQAFTFLWIAAASSSIHQEDGGHGDEASSSGPPTVLETLTAFVSIGSIIGTIVLEILPDVLDVPRCLRSYEENNLVAL</sequence>
<proteinExistence type="predicted"/>
<evidence type="ECO:0000313" key="2">
    <source>
        <dbReference type="EMBL" id="CUI11720.1"/>
    </source>
</evidence>
<dbReference type="AlphaFoldDB" id="A0A0S4KK80"/>
<evidence type="ECO:0000256" key="1">
    <source>
        <dbReference type="SAM" id="Phobius"/>
    </source>
</evidence>
<keyword evidence="1" id="KW-0472">Membrane</keyword>
<protein>
    <submittedName>
        <fullName evidence="2">Membrane-associated protein, putative</fullName>
    </submittedName>
</protein>
<gene>
    <name evidence="2" type="ORF">BSAL_54465</name>
</gene>
<keyword evidence="3" id="KW-1185">Reference proteome</keyword>
<dbReference type="OrthoDB" id="262547at2759"/>
<keyword evidence="1" id="KW-0812">Transmembrane</keyword>
<evidence type="ECO:0000313" key="3">
    <source>
        <dbReference type="Proteomes" id="UP000051952"/>
    </source>
</evidence>
<dbReference type="EMBL" id="CYKH01000138">
    <property type="protein sequence ID" value="CUI11720.1"/>
    <property type="molecule type" value="Genomic_DNA"/>
</dbReference>
<feature type="transmembrane region" description="Helical" evidence="1">
    <location>
        <begin position="20"/>
        <end position="41"/>
    </location>
</feature>